<keyword evidence="3 4" id="KW-0732">Signal</keyword>
<comment type="caution">
    <text evidence="6">The sequence shown here is derived from an EMBL/GenBank/DDBJ whole genome shotgun (WGS) entry which is preliminary data.</text>
</comment>
<evidence type="ECO:0000313" key="7">
    <source>
        <dbReference type="Proteomes" id="UP001589810"/>
    </source>
</evidence>
<dbReference type="SMART" id="SM00606">
    <property type="entry name" value="CBD_IV"/>
    <property type="match status" value="1"/>
</dbReference>
<accession>A0ABV6ML84</accession>
<dbReference type="InterPro" id="IPR008979">
    <property type="entry name" value="Galactose-bd-like_sf"/>
</dbReference>
<dbReference type="InterPro" id="IPR039448">
    <property type="entry name" value="Beta_helix"/>
</dbReference>
<feature type="domain" description="CBM6" evidence="5">
    <location>
        <begin position="649"/>
        <end position="773"/>
    </location>
</feature>
<comment type="subcellular location">
    <subcellularLocation>
        <location evidence="1">Secreted</location>
    </subcellularLocation>
</comment>
<dbReference type="SMART" id="SM00710">
    <property type="entry name" value="PbH1"/>
    <property type="match status" value="4"/>
</dbReference>
<organism evidence="6 7">
    <name type="scientific">Kutzneria chonburiensis</name>
    <dbReference type="NCBI Taxonomy" id="1483604"/>
    <lineage>
        <taxon>Bacteria</taxon>
        <taxon>Bacillati</taxon>
        <taxon>Actinomycetota</taxon>
        <taxon>Actinomycetes</taxon>
        <taxon>Pseudonocardiales</taxon>
        <taxon>Pseudonocardiaceae</taxon>
        <taxon>Kutzneria</taxon>
    </lineage>
</organism>
<evidence type="ECO:0000256" key="4">
    <source>
        <dbReference type="SAM" id="SignalP"/>
    </source>
</evidence>
<dbReference type="InterPro" id="IPR005084">
    <property type="entry name" value="CBM6"/>
</dbReference>
<dbReference type="Gene3D" id="2.160.20.10">
    <property type="entry name" value="Single-stranded right-handed beta-helix, Pectin lyase-like"/>
    <property type="match status" value="2"/>
</dbReference>
<keyword evidence="2" id="KW-0964">Secreted</keyword>
<dbReference type="EMBL" id="JBHLUD010000001">
    <property type="protein sequence ID" value="MFC0541039.1"/>
    <property type="molecule type" value="Genomic_DNA"/>
</dbReference>
<sequence>MTPSRSGLVSLVAVALLVTSATAHAAPAQHGRTFYVSTTGNDSDAGSSAKPFQHVQQCAKVLTAGDTCVIAAGTYRETVTPANSGTANSPITYTAAPGAAVTVDGTDPVTGWAQVTAGDLATLAAGDSHIPGSPFAAGVNAGHIYRAPVTLNPKLPGNQVFVDGALSAQAALVYPGTNPMHPNLGTAQGGTAKSLSDSALTQPDGYWIGARLTARNWFITETETVTASAVGSVTADGWHNCVGLAPNGVETYSLSGRLELLGHAGEWFYTNGSLYLWTLDGDSPAGHAVEAKQRNLGFDLAGRSYTTLKNLGVRGTTVQTSATSTHDVIDGLTGRYLSAYDDIAPDPNMVENPDDCAFLTAGESTSGVMLMGTQNTLRNSTIDWSAGNGVVVGGSHNTVTGNTILHTDYMASYASGINIIGPYETVTHNTVSSVGRTPVNIDDKMTSQTVPGETVSYNDLSDWNNLVNDGGAIYVCCHNNLAGTVFDHNLLHDPAATPNNNLTPGIYLDNGAYNATAYDNVAWHNTYGVVLLNGDSSTGNKIYNNTSGTDPKAVSLFGSSYPNSEFANNIGDVDVRAGATVTNNLPYSTDPLFANPSAYDYSLQSGSPARNFGVVRPPATDGYRDRKPSAGAYQYGAPKWSAGAPGDRTTVQAERYADNSGVARHAAGTGVVLGSFDGGDWAKYTAVDFGSGRTWFHGSVGEDPAYAGRQFQVRLDSLTGPVITTVTALSTGGFDTYTDQSMPITPTAGVHDVYLVALGSSPGVANLDYFAFA</sequence>
<dbReference type="InterPro" id="IPR011050">
    <property type="entry name" value="Pectin_lyase_fold/virulence"/>
</dbReference>
<name>A0ABV6ML84_9PSEU</name>
<dbReference type="InterPro" id="IPR052052">
    <property type="entry name" value="Polysaccharide_Lyase_9"/>
</dbReference>
<dbReference type="PANTHER" id="PTHR40088">
    <property type="entry name" value="PECTATE LYASE (EUROFUNG)"/>
    <property type="match status" value="1"/>
</dbReference>
<dbReference type="InterPro" id="IPR006584">
    <property type="entry name" value="Cellulose-bd_IV"/>
</dbReference>
<feature type="signal peptide" evidence="4">
    <location>
        <begin position="1"/>
        <end position="25"/>
    </location>
</feature>
<gene>
    <name evidence="6" type="ORF">ACFFH7_06075</name>
</gene>
<evidence type="ECO:0000256" key="3">
    <source>
        <dbReference type="ARBA" id="ARBA00022729"/>
    </source>
</evidence>
<evidence type="ECO:0000259" key="5">
    <source>
        <dbReference type="PROSITE" id="PS51175"/>
    </source>
</evidence>
<dbReference type="InterPro" id="IPR006626">
    <property type="entry name" value="PbH1"/>
</dbReference>
<dbReference type="PROSITE" id="PS51175">
    <property type="entry name" value="CBM6"/>
    <property type="match status" value="1"/>
</dbReference>
<dbReference type="SUPFAM" id="SSF49785">
    <property type="entry name" value="Galactose-binding domain-like"/>
    <property type="match status" value="1"/>
</dbReference>
<evidence type="ECO:0000256" key="2">
    <source>
        <dbReference type="ARBA" id="ARBA00022525"/>
    </source>
</evidence>
<reference evidence="6 7" key="1">
    <citation type="submission" date="2024-09" db="EMBL/GenBank/DDBJ databases">
        <authorList>
            <person name="Sun Q."/>
            <person name="Mori K."/>
        </authorList>
    </citation>
    <scope>NUCLEOTIDE SEQUENCE [LARGE SCALE GENOMIC DNA]</scope>
    <source>
        <strain evidence="6 7">TBRC 1432</strain>
    </source>
</reference>
<evidence type="ECO:0000256" key="1">
    <source>
        <dbReference type="ARBA" id="ARBA00004613"/>
    </source>
</evidence>
<dbReference type="Proteomes" id="UP001589810">
    <property type="component" value="Unassembled WGS sequence"/>
</dbReference>
<dbReference type="Pfam" id="PF13229">
    <property type="entry name" value="Beta_helix"/>
    <property type="match status" value="1"/>
</dbReference>
<keyword evidence="7" id="KW-1185">Reference proteome</keyword>
<dbReference type="PANTHER" id="PTHR40088:SF2">
    <property type="entry name" value="SECRETED SUGAR HYDROLASE"/>
    <property type="match status" value="1"/>
</dbReference>
<dbReference type="Pfam" id="PF03422">
    <property type="entry name" value="CBM_6"/>
    <property type="match status" value="1"/>
</dbReference>
<dbReference type="SUPFAM" id="SSF51126">
    <property type="entry name" value="Pectin lyase-like"/>
    <property type="match status" value="1"/>
</dbReference>
<protein>
    <submittedName>
        <fullName evidence="6">Carbohydrate-binding protein</fullName>
    </submittedName>
</protein>
<dbReference type="CDD" id="cd04084">
    <property type="entry name" value="CBM6_xylanase-like"/>
    <property type="match status" value="1"/>
</dbReference>
<evidence type="ECO:0000313" key="6">
    <source>
        <dbReference type="EMBL" id="MFC0541039.1"/>
    </source>
</evidence>
<dbReference type="InterPro" id="IPR012334">
    <property type="entry name" value="Pectin_lyas_fold"/>
</dbReference>
<proteinExistence type="predicted"/>
<feature type="chain" id="PRO_5045415954" evidence="4">
    <location>
        <begin position="26"/>
        <end position="773"/>
    </location>
</feature>
<dbReference type="Gene3D" id="2.60.120.260">
    <property type="entry name" value="Galactose-binding domain-like"/>
    <property type="match status" value="1"/>
</dbReference>
<dbReference type="RefSeq" id="WP_273939870.1">
    <property type="nucleotide sequence ID" value="NZ_CP097263.1"/>
</dbReference>